<sequence>MRGRLSMTSLHASPLLPTAGSRPWRATATDQNRIPGVEPWQS</sequence>
<evidence type="ECO:0000256" key="1">
    <source>
        <dbReference type="SAM" id="MobiDB-lite"/>
    </source>
</evidence>
<feature type="compositionally biased region" description="Polar residues" evidence="1">
    <location>
        <begin position="1"/>
        <end position="11"/>
    </location>
</feature>
<accession>V4RDW1</accession>
<dbReference type="EMBL" id="AWXZ01000034">
    <property type="protein sequence ID" value="ESR24351.1"/>
    <property type="molecule type" value="Genomic_DNA"/>
</dbReference>
<dbReference type="AlphaFoldDB" id="V4RDW1"/>
<gene>
    <name evidence="2" type="ORF">N177_2457</name>
</gene>
<feature type="region of interest" description="Disordered" evidence="1">
    <location>
        <begin position="1"/>
        <end position="42"/>
    </location>
</feature>
<comment type="caution">
    <text evidence="2">The sequence shown here is derived from an EMBL/GenBank/DDBJ whole genome shotgun (WGS) entry which is preliminary data.</text>
</comment>
<reference evidence="2 3" key="1">
    <citation type="journal article" date="2014" name="Genome Announc.">
        <title>Draft Genome Sequence of Lutibaculum baratangense Strain AMV1T, Isolated from a Mud Volcano in Andamans, India.</title>
        <authorList>
            <person name="Singh A."/>
            <person name="Sreenivas A."/>
            <person name="Sathyanarayana Reddy G."/>
            <person name="Pinnaka A.K."/>
            <person name="Shivaji S."/>
        </authorList>
    </citation>
    <scope>NUCLEOTIDE SEQUENCE [LARGE SCALE GENOMIC DNA]</scope>
    <source>
        <strain evidence="2 3">AMV1</strain>
    </source>
</reference>
<keyword evidence="3" id="KW-1185">Reference proteome</keyword>
<evidence type="ECO:0000313" key="3">
    <source>
        <dbReference type="Proteomes" id="UP000017819"/>
    </source>
</evidence>
<proteinExistence type="predicted"/>
<evidence type="ECO:0000313" key="2">
    <source>
        <dbReference type="EMBL" id="ESR24351.1"/>
    </source>
</evidence>
<dbReference type="Proteomes" id="UP000017819">
    <property type="component" value="Unassembled WGS sequence"/>
</dbReference>
<name>V4RDW1_9HYPH</name>
<protein>
    <submittedName>
        <fullName evidence="2">Uncharacterized protein</fullName>
    </submittedName>
</protein>
<organism evidence="2 3">
    <name type="scientific">Lutibaculum baratangense AMV1</name>
    <dbReference type="NCBI Taxonomy" id="631454"/>
    <lineage>
        <taxon>Bacteria</taxon>
        <taxon>Pseudomonadati</taxon>
        <taxon>Pseudomonadota</taxon>
        <taxon>Alphaproteobacteria</taxon>
        <taxon>Hyphomicrobiales</taxon>
        <taxon>Tepidamorphaceae</taxon>
        <taxon>Lutibaculum</taxon>
    </lineage>
</organism>